<name>A0ABT6QAI1_9PROT</name>
<comment type="caution">
    <text evidence="2">The sequence shown here is derived from an EMBL/GenBank/DDBJ whole genome shotgun (WGS) entry which is preliminary data.</text>
</comment>
<evidence type="ECO:0000313" key="2">
    <source>
        <dbReference type="EMBL" id="MDI2113918.1"/>
    </source>
</evidence>
<accession>A0ABT6QAI1</accession>
<evidence type="ECO:0000313" key="3">
    <source>
        <dbReference type="Proteomes" id="UP001431775"/>
    </source>
</evidence>
<protein>
    <submittedName>
        <fullName evidence="2">DUF927 domain-containing protein</fullName>
    </submittedName>
</protein>
<gene>
    <name evidence="2" type="ORF">QJV33_11620</name>
</gene>
<dbReference type="Gene3D" id="3.40.1360.10">
    <property type="match status" value="1"/>
</dbReference>
<dbReference type="SUPFAM" id="SSF52540">
    <property type="entry name" value="P-loop containing nucleoside triphosphate hydrolases"/>
    <property type="match status" value="1"/>
</dbReference>
<keyword evidence="3" id="KW-1185">Reference proteome</keyword>
<proteinExistence type="predicted"/>
<feature type="domain" description="DUF927" evidence="1">
    <location>
        <begin position="281"/>
        <end position="563"/>
    </location>
</feature>
<dbReference type="InterPro" id="IPR034154">
    <property type="entry name" value="TOPRIM_DnaG/twinkle"/>
</dbReference>
<dbReference type="EMBL" id="JASBAN010000005">
    <property type="protein sequence ID" value="MDI2113918.1"/>
    <property type="molecule type" value="Genomic_DNA"/>
</dbReference>
<dbReference type="InterPro" id="IPR009270">
    <property type="entry name" value="DUF927"/>
</dbReference>
<dbReference type="Proteomes" id="UP001431775">
    <property type="component" value="Unassembled WGS sequence"/>
</dbReference>
<dbReference type="RefSeq" id="WP_281463569.1">
    <property type="nucleotide sequence ID" value="NZ_JASBAN010000005.1"/>
</dbReference>
<dbReference type="Pfam" id="PF06048">
    <property type="entry name" value="DUF927"/>
    <property type="match status" value="1"/>
</dbReference>
<reference evidence="2" key="1">
    <citation type="submission" date="2023-05" db="EMBL/GenBank/DDBJ databases">
        <title>Whole genome sequence of Commensalibacter sp.</title>
        <authorList>
            <person name="Charoenyingcharoen P."/>
            <person name="Yukphan P."/>
        </authorList>
    </citation>
    <scope>NUCLEOTIDE SEQUENCE</scope>
    <source>
        <strain evidence="2">TBRC 10068</strain>
    </source>
</reference>
<dbReference type="CDD" id="cd01029">
    <property type="entry name" value="TOPRIM_primases"/>
    <property type="match status" value="1"/>
</dbReference>
<sequence>MNNKQSHDPFKPLDNVISITQNDLERGKEQANDPNWQPIVPAPCEPVKPDNASMMWIYRTKDGKPFNAVLRKEWTDKQTGKNHKITPPYTYGKLRKNQDSNWIEGWHIKGAVGLRPPYNLDQITMRPDATVLIVEGEKTADAASKIFPDLVVTTSQMGAGNAHHTNWRGLFNRDVIIWQDHDEAGRKYVRELIKLLFDACVKSIRIVNVRDKKGFPNKWDLADVLPLHLNVSKEEKHSFYDEWLRDNRLILKPCDEVFKKYERYQVSDGELIYYKPRRKKKDKNGVELDELEDAENPIPFKGGEADIISVSTAIDIKGRVKTIDQNGYSLIIGFADSDGDYKDITLPLSKVADKKELEKTLMERGCIVHKVDFLINFLKLQNYKMPSFTLNDRIGWNKDKDGRTAFVLPSKEIIGDANIFSKEYDNQSLFIKKGFLHSWRKEIGQYLAKNHNFCFACSIGFAGILLEPLKIDTGAVFNFVGDSGSGKSTLLRTAASIFTNPKDNIRSWKGTAGGLEGMALLYNHRSLYMDEIHQADIKTIDFASYDLPNGASKNRLTQSIELRPFKSWLLHTTSAGERTLKERLAEYNMKPEAGQLVRFIDIPVETNTGYKALNYIPNGFKTAKDVVKHLNVAVKDHYGTPSRAFIGFIAEKINNGDDAYFEDLTKRINNLVEIWQDGQAIGEQRERVLSAFAQVAIAGEEATEQGLTGWEAGDATKAAKDCLDRATELRGNKTENAEEIAILENVRDFIQKYGDSRFASLHGSSDENRQDDPTSKITNKVGYYTEHGKDREKEYLVFTNQLEDIGKYNEKTVARVLKKNGFLNVEDKRFKRQVRVNGGRPWFYPIKQSILSYGNTTD</sequence>
<dbReference type="InterPro" id="IPR027417">
    <property type="entry name" value="P-loop_NTPase"/>
</dbReference>
<evidence type="ECO:0000259" key="1">
    <source>
        <dbReference type="Pfam" id="PF06048"/>
    </source>
</evidence>
<organism evidence="2 3">
    <name type="scientific">Commensalibacter nepenthis</name>
    <dbReference type="NCBI Taxonomy" id="3043872"/>
    <lineage>
        <taxon>Bacteria</taxon>
        <taxon>Pseudomonadati</taxon>
        <taxon>Pseudomonadota</taxon>
        <taxon>Alphaproteobacteria</taxon>
        <taxon>Acetobacterales</taxon>
        <taxon>Acetobacteraceae</taxon>
    </lineage>
</organism>